<feature type="signal peptide" evidence="1">
    <location>
        <begin position="1"/>
        <end position="21"/>
    </location>
</feature>
<feature type="chain" id="PRO_5046321278" evidence="1">
    <location>
        <begin position="22"/>
        <end position="417"/>
    </location>
</feature>
<name>A0ABW0QMX4_9GAMM</name>
<accession>A0ABW0QMX4</accession>
<dbReference type="InterPro" id="IPR031979">
    <property type="entry name" value="DUF4785_N"/>
</dbReference>
<reference evidence="5" key="1">
    <citation type="journal article" date="2019" name="Int. J. Syst. Evol. Microbiol.">
        <title>The Global Catalogue of Microorganisms (GCM) 10K type strain sequencing project: providing services to taxonomists for standard genome sequencing and annotation.</title>
        <authorList>
            <consortium name="The Broad Institute Genomics Platform"/>
            <consortium name="The Broad Institute Genome Sequencing Center for Infectious Disease"/>
            <person name="Wu L."/>
            <person name="Ma J."/>
        </authorList>
    </citation>
    <scope>NUCLEOTIDE SEQUENCE [LARGE SCALE GENOMIC DNA]</scope>
    <source>
        <strain evidence="5">CGMCC 1.16619</strain>
    </source>
</reference>
<dbReference type="Gene3D" id="2.60.120.1370">
    <property type="match status" value="1"/>
</dbReference>
<evidence type="ECO:0000313" key="5">
    <source>
        <dbReference type="Proteomes" id="UP001596114"/>
    </source>
</evidence>
<evidence type="ECO:0000259" key="3">
    <source>
        <dbReference type="Pfam" id="PF20943"/>
    </source>
</evidence>
<dbReference type="Pfam" id="PF20943">
    <property type="entry name" value="DUF4785_3rd"/>
    <property type="match status" value="1"/>
</dbReference>
<organism evidence="4 5">
    <name type="scientific">Rhodanobacter ginsengisoli</name>
    <dbReference type="NCBI Taxonomy" id="418646"/>
    <lineage>
        <taxon>Bacteria</taxon>
        <taxon>Pseudomonadati</taxon>
        <taxon>Pseudomonadota</taxon>
        <taxon>Gammaproteobacteria</taxon>
        <taxon>Lysobacterales</taxon>
        <taxon>Rhodanobacteraceae</taxon>
        <taxon>Rhodanobacter</taxon>
    </lineage>
</organism>
<dbReference type="Proteomes" id="UP001596114">
    <property type="component" value="Unassembled WGS sequence"/>
</dbReference>
<dbReference type="Pfam" id="PF16024">
    <property type="entry name" value="DUF4785_1st"/>
    <property type="match status" value="1"/>
</dbReference>
<evidence type="ECO:0000259" key="2">
    <source>
        <dbReference type="Pfam" id="PF16024"/>
    </source>
</evidence>
<keyword evidence="5" id="KW-1185">Reference proteome</keyword>
<gene>
    <name evidence="4" type="ORF">ACFPPA_08150</name>
</gene>
<comment type="caution">
    <text evidence="4">The sequence shown here is derived from an EMBL/GenBank/DDBJ whole genome shotgun (WGS) entry which is preliminary data.</text>
</comment>
<dbReference type="InterPro" id="IPR048295">
    <property type="entry name" value="DUF4785_C"/>
</dbReference>
<evidence type="ECO:0000256" key="1">
    <source>
        <dbReference type="SAM" id="SignalP"/>
    </source>
</evidence>
<protein>
    <submittedName>
        <fullName evidence="4">DUF4785 domain-containing protein</fullName>
    </submittedName>
</protein>
<feature type="domain" description="DUF4785" evidence="3">
    <location>
        <begin position="308"/>
        <end position="411"/>
    </location>
</feature>
<dbReference type="RefSeq" id="WP_377319065.1">
    <property type="nucleotide sequence ID" value="NZ_JBHSNF010000001.1"/>
</dbReference>
<feature type="domain" description="DUF4785" evidence="2">
    <location>
        <begin position="59"/>
        <end position="198"/>
    </location>
</feature>
<sequence length="417" mass="44002">MKPGIPASALLAICTALPAFAGTHVLLPAQSGDMLPSTLLARAVAARPDPTMASAPPMHVERRPVSISWALPHDASLQSVPQPFTRSSREYWIDVSASELQQGIRLPLSAPGAIIRLSPSDPQGGHLQPGNVRLQLGHQSMTLDRAASTLADAQSMRAAGMDVPQASTVLKLRPELGSGLATLQAPAASGRYVVHVFEPQSPFTVTARADRDDLLLGGDVHVRVAMQEADKDAPLIAVGGFLRAPDGSTTLLDYRRQDDGSFTTDARPRNIPATPGLWEVHSFTAGTDAAGNEVRRDTTTVFAAAVPTARFSGIAETARAGDRGIDIALGVTAQSASRFAASAVLYGRAADGSMVPAAFAQSAAMLRRGDGQLVLHYDRASLKGIGAPYELHDLRLQDQPALGLVERRALAMRFDTP</sequence>
<dbReference type="EMBL" id="JBHSNF010000001">
    <property type="protein sequence ID" value="MFC5525715.1"/>
    <property type="molecule type" value="Genomic_DNA"/>
</dbReference>
<dbReference type="Gene3D" id="2.60.40.3870">
    <property type="entry name" value="Uncharacterised protein PF16024, DUF4785"/>
    <property type="match status" value="1"/>
</dbReference>
<keyword evidence="1" id="KW-0732">Signal</keyword>
<proteinExistence type="predicted"/>
<evidence type="ECO:0000313" key="4">
    <source>
        <dbReference type="EMBL" id="MFC5525715.1"/>
    </source>
</evidence>